<dbReference type="RefSeq" id="WP_345342781.1">
    <property type="nucleotide sequence ID" value="NZ_BAABFB010000024.1"/>
</dbReference>
<evidence type="ECO:0000313" key="2">
    <source>
        <dbReference type="EMBL" id="GAA4474820.1"/>
    </source>
</evidence>
<evidence type="ECO:0000256" key="1">
    <source>
        <dbReference type="SAM" id="MobiDB-lite"/>
    </source>
</evidence>
<dbReference type="InterPro" id="IPR036388">
    <property type="entry name" value="WH-like_DNA-bd_sf"/>
</dbReference>
<reference evidence="3" key="1">
    <citation type="journal article" date="2019" name="Int. J. Syst. Evol. Microbiol.">
        <title>The Global Catalogue of Microorganisms (GCM) 10K type strain sequencing project: providing services to taxonomists for standard genome sequencing and annotation.</title>
        <authorList>
            <consortium name="The Broad Institute Genomics Platform"/>
            <consortium name="The Broad Institute Genome Sequencing Center for Infectious Disease"/>
            <person name="Wu L."/>
            <person name="Ma J."/>
        </authorList>
    </citation>
    <scope>NUCLEOTIDE SEQUENCE [LARGE SCALE GENOMIC DNA]</scope>
    <source>
        <strain evidence="3">JCM 32206</strain>
    </source>
</reference>
<dbReference type="Proteomes" id="UP001501183">
    <property type="component" value="Unassembled WGS sequence"/>
</dbReference>
<sequence>MSVNERWLEILLTPLRDGIPVAETCRRYGVSPQSFYDYRRRLDAEGVTALEPRSRRPHTCSAQTAPEIEARIAAMCTDNPRRGARTIHTRLIRAGLTQPPAVSTIHRILQRHGSVTPAVQRPVRTWRRFERYAPNDLRQIDGTQVELADRSKAWIVDILDDHARYAIGATATRRSPPMLRGGRWRPRSARTARRGS</sequence>
<dbReference type="EMBL" id="BAABFB010000024">
    <property type="protein sequence ID" value="GAA4474820.1"/>
    <property type="molecule type" value="Genomic_DNA"/>
</dbReference>
<feature type="region of interest" description="Disordered" evidence="1">
    <location>
        <begin position="174"/>
        <end position="196"/>
    </location>
</feature>
<dbReference type="Gene3D" id="1.10.10.10">
    <property type="entry name" value="Winged helix-like DNA-binding domain superfamily/Winged helix DNA-binding domain"/>
    <property type="match status" value="1"/>
</dbReference>
<gene>
    <name evidence="2" type="ORF">GCM10023094_11150</name>
</gene>
<dbReference type="InterPro" id="IPR009057">
    <property type="entry name" value="Homeodomain-like_sf"/>
</dbReference>
<evidence type="ECO:0000313" key="3">
    <source>
        <dbReference type="Proteomes" id="UP001501183"/>
    </source>
</evidence>
<comment type="caution">
    <text evidence="2">The sequence shown here is derived from an EMBL/GenBank/DDBJ whole genome shotgun (WGS) entry which is preliminary data.</text>
</comment>
<organism evidence="2 3">
    <name type="scientific">Rhodococcus olei</name>
    <dbReference type="NCBI Taxonomy" id="2161675"/>
    <lineage>
        <taxon>Bacteria</taxon>
        <taxon>Bacillati</taxon>
        <taxon>Actinomycetota</taxon>
        <taxon>Actinomycetes</taxon>
        <taxon>Mycobacteriales</taxon>
        <taxon>Nocardiaceae</taxon>
        <taxon>Rhodococcus</taxon>
    </lineage>
</organism>
<name>A0ABP8NYQ0_9NOCA</name>
<keyword evidence="3" id="KW-1185">Reference proteome</keyword>
<proteinExistence type="predicted"/>
<dbReference type="Pfam" id="PF13565">
    <property type="entry name" value="HTH_32"/>
    <property type="match status" value="1"/>
</dbReference>
<protein>
    <recommendedName>
        <fullName evidence="4">Homeodomain-containing protein</fullName>
    </recommendedName>
</protein>
<dbReference type="SUPFAM" id="SSF46689">
    <property type="entry name" value="Homeodomain-like"/>
    <property type="match status" value="1"/>
</dbReference>
<feature type="compositionally biased region" description="Basic residues" evidence="1">
    <location>
        <begin position="182"/>
        <end position="196"/>
    </location>
</feature>
<accession>A0ABP8NYQ0</accession>
<evidence type="ECO:0008006" key="4">
    <source>
        <dbReference type="Google" id="ProtNLM"/>
    </source>
</evidence>